<proteinExistence type="predicted"/>
<organism evidence="1">
    <name type="scientific">Arundo donax</name>
    <name type="common">Giant reed</name>
    <name type="synonym">Donax arundinaceus</name>
    <dbReference type="NCBI Taxonomy" id="35708"/>
    <lineage>
        <taxon>Eukaryota</taxon>
        <taxon>Viridiplantae</taxon>
        <taxon>Streptophyta</taxon>
        <taxon>Embryophyta</taxon>
        <taxon>Tracheophyta</taxon>
        <taxon>Spermatophyta</taxon>
        <taxon>Magnoliopsida</taxon>
        <taxon>Liliopsida</taxon>
        <taxon>Poales</taxon>
        <taxon>Poaceae</taxon>
        <taxon>PACMAD clade</taxon>
        <taxon>Arundinoideae</taxon>
        <taxon>Arundineae</taxon>
        <taxon>Arundo</taxon>
    </lineage>
</organism>
<dbReference type="EMBL" id="GBRH01206884">
    <property type="protein sequence ID" value="JAD91011.1"/>
    <property type="molecule type" value="Transcribed_RNA"/>
</dbReference>
<dbReference type="AlphaFoldDB" id="A0A0A9DTA2"/>
<name>A0A0A9DTA2_ARUDO</name>
<sequence length="43" mass="4579">MGSESVICSGAQGRQSFDLNSRRACTCSAVLGFSGVPEFHSLW</sequence>
<reference evidence="1" key="2">
    <citation type="journal article" date="2015" name="Data Brief">
        <title>Shoot transcriptome of the giant reed, Arundo donax.</title>
        <authorList>
            <person name="Barrero R.A."/>
            <person name="Guerrero F.D."/>
            <person name="Moolhuijzen P."/>
            <person name="Goolsby J.A."/>
            <person name="Tidwell J."/>
            <person name="Bellgard S.E."/>
            <person name="Bellgard M.I."/>
        </authorList>
    </citation>
    <scope>NUCLEOTIDE SEQUENCE</scope>
    <source>
        <tissue evidence="1">Shoot tissue taken approximately 20 cm above the soil surface</tissue>
    </source>
</reference>
<accession>A0A0A9DTA2</accession>
<reference evidence="1" key="1">
    <citation type="submission" date="2014-09" db="EMBL/GenBank/DDBJ databases">
        <authorList>
            <person name="Magalhaes I.L.F."/>
            <person name="Oliveira U."/>
            <person name="Santos F.R."/>
            <person name="Vidigal T.H.D.A."/>
            <person name="Brescovit A.D."/>
            <person name="Santos A.J."/>
        </authorList>
    </citation>
    <scope>NUCLEOTIDE SEQUENCE</scope>
    <source>
        <tissue evidence="1">Shoot tissue taken approximately 20 cm above the soil surface</tissue>
    </source>
</reference>
<protein>
    <submittedName>
        <fullName evidence="1">PXA1</fullName>
    </submittedName>
</protein>
<evidence type="ECO:0000313" key="1">
    <source>
        <dbReference type="EMBL" id="JAD91011.1"/>
    </source>
</evidence>